<evidence type="ECO:0000256" key="5">
    <source>
        <dbReference type="PIRSR" id="PIRSR602081-2"/>
    </source>
</evidence>
<dbReference type="GO" id="GO:0003904">
    <property type="term" value="F:deoxyribodipyrimidine photo-lyase activity"/>
    <property type="evidence" value="ECO:0007669"/>
    <property type="project" value="TreeGrafter"/>
</dbReference>
<evidence type="ECO:0000259" key="7">
    <source>
        <dbReference type="PROSITE" id="PS51645"/>
    </source>
</evidence>
<keyword evidence="2 4" id="KW-0274">FAD</keyword>
<name>A0A2N3Y5E2_SACSN</name>
<evidence type="ECO:0000313" key="8">
    <source>
        <dbReference type="EMBL" id="PKW18152.1"/>
    </source>
</evidence>
<comment type="caution">
    <text evidence="8">The sequence shown here is derived from an EMBL/GenBank/DDBJ whole genome shotgun (WGS) entry which is preliminary data.</text>
</comment>
<dbReference type="SUPFAM" id="SSF48173">
    <property type="entry name" value="Cryptochrome/photolyase FAD-binding domain"/>
    <property type="match status" value="1"/>
</dbReference>
<reference evidence="8" key="1">
    <citation type="submission" date="2017-12" db="EMBL/GenBank/DDBJ databases">
        <title>Sequencing the genomes of 1000 Actinobacteria strains.</title>
        <authorList>
            <person name="Klenk H.-P."/>
        </authorList>
    </citation>
    <scope>NUCLEOTIDE SEQUENCE [LARGE SCALE GENOMIC DNA]</scope>
    <source>
        <strain evidence="8">DSM 44228</strain>
    </source>
</reference>
<dbReference type="Pfam" id="PF03441">
    <property type="entry name" value="FAD_binding_7"/>
    <property type="match status" value="1"/>
</dbReference>
<dbReference type="InterPro" id="IPR005101">
    <property type="entry name" value="Cryptochr/Photolyase_FAD-bd"/>
</dbReference>
<dbReference type="SUPFAM" id="SSF52425">
    <property type="entry name" value="Cryptochrome/photolyase, N-terminal domain"/>
    <property type="match status" value="1"/>
</dbReference>
<dbReference type="InterPro" id="IPR006050">
    <property type="entry name" value="DNA_photolyase_N"/>
</dbReference>
<keyword evidence="1 4" id="KW-0285">Flavoprotein</keyword>
<keyword evidence="3 6" id="KW-0157">Chromophore</keyword>
<dbReference type="PANTHER" id="PTHR11455">
    <property type="entry name" value="CRYPTOCHROME"/>
    <property type="match status" value="1"/>
</dbReference>
<dbReference type="RefSeq" id="WP_010314075.1">
    <property type="nucleotide sequence ID" value="NZ_CP061007.1"/>
</dbReference>
<protein>
    <submittedName>
        <fullName evidence="8">Deoxyribodipyrimidine photo-lyase type I</fullName>
    </submittedName>
</protein>
<gene>
    <name evidence="8" type="ORF">A8926_6217</name>
</gene>
<dbReference type="Gene3D" id="3.40.50.620">
    <property type="entry name" value="HUPs"/>
    <property type="match status" value="1"/>
</dbReference>
<dbReference type="GO" id="GO:0003677">
    <property type="term" value="F:DNA binding"/>
    <property type="evidence" value="ECO:0007669"/>
    <property type="project" value="TreeGrafter"/>
</dbReference>
<dbReference type="InterPro" id="IPR014729">
    <property type="entry name" value="Rossmann-like_a/b/a_fold"/>
</dbReference>
<dbReference type="AlphaFoldDB" id="A0A2N3Y5E2"/>
<feature type="binding site" evidence="4">
    <location>
        <position position="261"/>
    </location>
    <ligand>
        <name>FAD</name>
        <dbReference type="ChEBI" id="CHEBI:57692"/>
    </ligand>
</feature>
<dbReference type="Gene3D" id="1.10.579.10">
    <property type="entry name" value="DNA Cyclobutane Dipyrimidine Photolyase, subunit A, domain 3"/>
    <property type="match status" value="1"/>
</dbReference>
<dbReference type="GO" id="GO:0006139">
    <property type="term" value="P:nucleobase-containing compound metabolic process"/>
    <property type="evidence" value="ECO:0007669"/>
    <property type="project" value="UniProtKB-ARBA"/>
</dbReference>
<feature type="binding site" evidence="4">
    <location>
        <begin position="359"/>
        <end position="361"/>
    </location>
    <ligand>
        <name>FAD</name>
        <dbReference type="ChEBI" id="CHEBI:57692"/>
    </ligand>
</feature>
<evidence type="ECO:0000313" key="9">
    <source>
        <dbReference type="Proteomes" id="UP000233786"/>
    </source>
</evidence>
<feature type="site" description="Electron transfer via tryptophanyl radical" evidence="5">
    <location>
        <position position="346"/>
    </location>
</feature>
<dbReference type="Pfam" id="PF00875">
    <property type="entry name" value="DNA_photolyase"/>
    <property type="match status" value="1"/>
</dbReference>
<evidence type="ECO:0000256" key="2">
    <source>
        <dbReference type="ARBA" id="ARBA00022827"/>
    </source>
</evidence>
<organism evidence="8 9">
    <name type="scientific">Saccharopolyspora spinosa</name>
    <dbReference type="NCBI Taxonomy" id="60894"/>
    <lineage>
        <taxon>Bacteria</taxon>
        <taxon>Bacillati</taxon>
        <taxon>Actinomycetota</taxon>
        <taxon>Actinomycetes</taxon>
        <taxon>Pseudonocardiales</taxon>
        <taxon>Pseudonocardiaceae</taxon>
        <taxon>Saccharopolyspora</taxon>
    </lineage>
</organism>
<dbReference type="InterPro" id="IPR036155">
    <property type="entry name" value="Crypto/Photolyase_N_sf"/>
</dbReference>
<dbReference type="PANTHER" id="PTHR11455:SF9">
    <property type="entry name" value="CRYPTOCHROME CIRCADIAN CLOCK 5 ISOFORM X1"/>
    <property type="match status" value="1"/>
</dbReference>
<feature type="binding site" evidence="4">
    <location>
        <begin position="231"/>
        <end position="235"/>
    </location>
    <ligand>
        <name>FAD</name>
        <dbReference type="ChEBI" id="CHEBI:57692"/>
    </ligand>
</feature>
<feature type="binding site" evidence="4">
    <location>
        <position position="219"/>
    </location>
    <ligand>
        <name>FAD</name>
        <dbReference type="ChEBI" id="CHEBI:57692"/>
    </ligand>
</feature>
<dbReference type="InterPro" id="IPR018394">
    <property type="entry name" value="DNA_photolyase_1_CS_C"/>
</dbReference>
<feature type="site" description="Electron transfer via tryptophanyl radical" evidence="5">
    <location>
        <position position="293"/>
    </location>
</feature>
<feature type="site" description="Electron transfer via tryptophanyl radical" evidence="5">
    <location>
        <position position="369"/>
    </location>
</feature>
<sequence length="453" mass="51063">MRTTICLFTRDLRVHDNPVLRHAARADRVVPLFVFDETLLQLPFTRPNRIAFLLGCLRDLRRSLGEAGGGLVVRHGTPAIEVARLVDEVGATEVHVAADVSAYARSRENGLRLALAEHGCTLHVHEAVVTAHPPGRVTPAGKDHFAVFTPYFRRWVETPPRRIAAAPEALRMPDGVRTGPMPAREDLCPGALSPELPRGGETTARQQMLRWFEQGVADYDEGHDDLAGDATSRLSPYLHFGCLSPVEIVARAGRSEPERAFVRQLAWRDFHHQMLAARPGCSHLDYRSRGDRWRDDPEAFRAWRDGRTGIPIVDAGMRQLSREGWMHNRARLITASFLTKTLYLDWRLGAQHFFDLLVDGDVANNDMNWQWVAGTGADTRPNRVLNPMRQAERYDPSGNYIRRYVPELASLPTAALHDPRRMDPTERDRLGYPAPLVDVDEANAHFRNTRGRS</sequence>
<comment type="similarity">
    <text evidence="6">Belongs to the DNA photolyase family.</text>
</comment>
<dbReference type="EMBL" id="PJNB01000001">
    <property type="protein sequence ID" value="PKW18152.1"/>
    <property type="molecule type" value="Genomic_DNA"/>
</dbReference>
<keyword evidence="9" id="KW-1185">Reference proteome</keyword>
<dbReference type="PROSITE" id="PS51645">
    <property type="entry name" value="PHR_CRY_ALPHA_BETA"/>
    <property type="match status" value="1"/>
</dbReference>
<evidence type="ECO:0000256" key="6">
    <source>
        <dbReference type="RuleBase" id="RU004182"/>
    </source>
</evidence>
<dbReference type="GO" id="GO:0071949">
    <property type="term" value="F:FAD binding"/>
    <property type="evidence" value="ECO:0007669"/>
    <property type="project" value="TreeGrafter"/>
</dbReference>
<evidence type="ECO:0000256" key="3">
    <source>
        <dbReference type="ARBA" id="ARBA00022991"/>
    </source>
</evidence>
<dbReference type="PROSITE" id="PS00691">
    <property type="entry name" value="DNA_PHOTOLYASES_1_2"/>
    <property type="match status" value="1"/>
</dbReference>
<evidence type="ECO:0000256" key="4">
    <source>
        <dbReference type="PIRSR" id="PIRSR602081-1"/>
    </source>
</evidence>
<dbReference type="GO" id="GO:0006950">
    <property type="term" value="P:response to stress"/>
    <property type="evidence" value="ECO:0007669"/>
    <property type="project" value="UniProtKB-ARBA"/>
</dbReference>
<proteinExistence type="inferred from homology"/>
<dbReference type="Gene3D" id="1.25.40.80">
    <property type="match status" value="1"/>
</dbReference>
<dbReference type="InterPro" id="IPR036134">
    <property type="entry name" value="Crypto/Photolyase_FAD-like_sf"/>
</dbReference>
<evidence type="ECO:0000256" key="1">
    <source>
        <dbReference type="ARBA" id="ARBA00022630"/>
    </source>
</evidence>
<dbReference type="PROSITE" id="PS00394">
    <property type="entry name" value="DNA_PHOTOLYASES_1_1"/>
    <property type="match status" value="1"/>
</dbReference>
<dbReference type="Proteomes" id="UP000233786">
    <property type="component" value="Unassembled WGS sequence"/>
</dbReference>
<dbReference type="STRING" id="994479.GCA_000194155_06865"/>
<comment type="cofactor">
    <cofactor evidence="4">
        <name>FAD</name>
        <dbReference type="ChEBI" id="CHEBI:57692"/>
    </cofactor>
    <text evidence="4">Binds 1 FAD per subunit.</text>
</comment>
<dbReference type="PRINTS" id="PR00147">
    <property type="entry name" value="DNAPHOTLYASE"/>
</dbReference>
<dbReference type="InterPro" id="IPR002081">
    <property type="entry name" value="Cryptochrome/DNA_photolyase_1"/>
</dbReference>
<feature type="domain" description="Photolyase/cryptochrome alpha/beta" evidence="7">
    <location>
        <begin position="2"/>
        <end position="130"/>
    </location>
</feature>
<accession>A0A2N3Y5E2</accession>
<dbReference type="GO" id="GO:0009416">
    <property type="term" value="P:response to light stimulus"/>
    <property type="evidence" value="ECO:0007669"/>
    <property type="project" value="TreeGrafter"/>
</dbReference>
<dbReference type="OrthoDB" id="9772484at2"/>